<dbReference type="GO" id="GO:0005794">
    <property type="term" value="C:Golgi apparatus"/>
    <property type="evidence" value="ECO:0007669"/>
    <property type="project" value="TreeGrafter"/>
</dbReference>
<gene>
    <name evidence="13" type="ORF">SPSK_04272</name>
</gene>
<dbReference type="PROSITE" id="PS00108">
    <property type="entry name" value="PROTEIN_KINASE_ST"/>
    <property type="match status" value="1"/>
</dbReference>
<dbReference type="InterPro" id="IPR017441">
    <property type="entry name" value="Protein_kinase_ATP_BS"/>
</dbReference>
<evidence type="ECO:0000256" key="9">
    <source>
        <dbReference type="PROSITE-ProRule" id="PRU10141"/>
    </source>
</evidence>
<dbReference type="OrthoDB" id="248923at2759"/>
<keyword evidence="4 9" id="KW-0547">Nucleotide-binding</keyword>
<keyword evidence="3" id="KW-0808">Transferase</keyword>
<dbReference type="GeneID" id="27666360"/>
<evidence type="ECO:0000259" key="12">
    <source>
        <dbReference type="PROSITE" id="PS50011"/>
    </source>
</evidence>
<evidence type="ECO:0000256" key="1">
    <source>
        <dbReference type="ARBA" id="ARBA00012513"/>
    </source>
</evidence>
<evidence type="ECO:0000313" key="14">
    <source>
        <dbReference type="Proteomes" id="UP000033710"/>
    </source>
</evidence>
<evidence type="ECO:0000256" key="10">
    <source>
        <dbReference type="RuleBase" id="RU000304"/>
    </source>
</evidence>
<dbReference type="SMART" id="SM00220">
    <property type="entry name" value="S_TKc"/>
    <property type="match status" value="1"/>
</dbReference>
<feature type="region of interest" description="Disordered" evidence="11">
    <location>
        <begin position="370"/>
        <end position="398"/>
    </location>
</feature>
<dbReference type="PANTHER" id="PTHR45998:SF2">
    <property type="entry name" value="SERINE_THREONINE-PROTEIN KINASE 16"/>
    <property type="match status" value="1"/>
</dbReference>
<feature type="compositionally biased region" description="Gly residues" evidence="11">
    <location>
        <begin position="208"/>
        <end position="221"/>
    </location>
</feature>
<evidence type="ECO:0000256" key="2">
    <source>
        <dbReference type="ARBA" id="ARBA00022527"/>
    </source>
</evidence>
<protein>
    <recommendedName>
        <fullName evidence="1">non-specific serine/threonine protein kinase</fullName>
        <ecNumber evidence="1">2.7.11.1</ecNumber>
    </recommendedName>
</protein>
<dbReference type="FunFam" id="1.10.510.10:FF:000550">
    <property type="entry name" value="Serine/threonine kinase 16"/>
    <property type="match status" value="1"/>
</dbReference>
<dbReference type="EMBL" id="AXCR01000010">
    <property type="protein sequence ID" value="KJR83409.1"/>
    <property type="molecule type" value="Genomic_DNA"/>
</dbReference>
<dbReference type="Pfam" id="PF00069">
    <property type="entry name" value="Pkinase"/>
    <property type="match status" value="2"/>
</dbReference>
<comment type="similarity">
    <text evidence="10">Belongs to the protein kinase superfamily.</text>
</comment>
<dbReference type="EC" id="2.7.11.1" evidence="1"/>
<dbReference type="RefSeq" id="XP_016586085.1">
    <property type="nucleotide sequence ID" value="XM_016731083.1"/>
</dbReference>
<feature type="domain" description="Protein kinase" evidence="12">
    <location>
        <begin position="32"/>
        <end position="448"/>
    </location>
</feature>
<dbReference type="PROSITE" id="PS50011">
    <property type="entry name" value="PROTEIN_KINASE_DOM"/>
    <property type="match status" value="1"/>
</dbReference>
<evidence type="ECO:0000256" key="8">
    <source>
        <dbReference type="ARBA" id="ARBA00048679"/>
    </source>
</evidence>
<evidence type="ECO:0000256" key="3">
    <source>
        <dbReference type="ARBA" id="ARBA00022679"/>
    </source>
</evidence>
<comment type="catalytic activity">
    <reaction evidence="8">
        <text>L-seryl-[protein] + ATP = O-phospho-L-seryl-[protein] + ADP + H(+)</text>
        <dbReference type="Rhea" id="RHEA:17989"/>
        <dbReference type="Rhea" id="RHEA-COMP:9863"/>
        <dbReference type="Rhea" id="RHEA-COMP:11604"/>
        <dbReference type="ChEBI" id="CHEBI:15378"/>
        <dbReference type="ChEBI" id="CHEBI:29999"/>
        <dbReference type="ChEBI" id="CHEBI:30616"/>
        <dbReference type="ChEBI" id="CHEBI:83421"/>
        <dbReference type="ChEBI" id="CHEBI:456216"/>
        <dbReference type="EC" id="2.7.11.1"/>
    </reaction>
</comment>
<dbReference type="VEuPathDB" id="FungiDB:SPSK_04272"/>
<organism evidence="13 14">
    <name type="scientific">Sporothrix schenckii 1099-18</name>
    <dbReference type="NCBI Taxonomy" id="1397361"/>
    <lineage>
        <taxon>Eukaryota</taxon>
        <taxon>Fungi</taxon>
        <taxon>Dikarya</taxon>
        <taxon>Ascomycota</taxon>
        <taxon>Pezizomycotina</taxon>
        <taxon>Sordariomycetes</taxon>
        <taxon>Sordariomycetidae</taxon>
        <taxon>Ophiostomatales</taxon>
        <taxon>Ophiostomataceae</taxon>
        <taxon>Sporothrix</taxon>
    </lineage>
</organism>
<reference evidence="13 14" key="2">
    <citation type="journal article" date="2015" name="Eukaryot. Cell">
        <title>Asexual propagation of a virulent clone complex in a human and feline outbreak of sporotrichosis.</title>
        <authorList>
            <person name="Teixeira Mde M."/>
            <person name="Rodrigues A.M."/>
            <person name="Tsui C.K."/>
            <person name="de Almeida L.G."/>
            <person name="Van Diepeningen A.D."/>
            <person name="van den Ende B.G."/>
            <person name="Fernandes G.F."/>
            <person name="Kano R."/>
            <person name="Hamelin R.C."/>
            <person name="Lopes-Bezerra L.M."/>
            <person name="Vasconcelos A.T."/>
            <person name="de Hoog S."/>
            <person name="de Camargo Z.P."/>
            <person name="Felipe M.S."/>
        </authorList>
    </citation>
    <scope>NUCLEOTIDE SEQUENCE [LARGE SCALE GENOMIC DNA]</scope>
    <source>
        <strain evidence="13 14">1099-18</strain>
    </source>
</reference>
<comment type="caution">
    <text evidence="13">The sequence shown here is derived from an EMBL/GenBank/DDBJ whole genome shotgun (WGS) entry which is preliminary data.</text>
</comment>
<dbReference type="PANTHER" id="PTHR45998">
    <property type="entry name" value="SERINE/THREONINE-PROTEIN KINASE 16"/>
    <property type="match status" value="1"/>
</dbReference>
<dbReference type="KEGG" id="ssck:SPSK_04272"/>
<dbReference type="GO" id="GO:0005773">
    <property type="term" value="C:vacuole"/>
    <property type="evidence" value="ECO:0007669"/>
    <property type="project" value="GOC"/>
</dbReference>
<dbReference type="InterPro" id="IPR011009">
    <property type="entry name" value="Kinase-like_dom_sf"/>
</dbReference>
<feature type="binding site" evidence="9">
    <location>
        <position position="61"/>
    </location>
    <ligand>
        <name>ATP</name>
        <dbReference type="ChEBI" id="CHEBI:30616"/>
    </ligand>
</feature>
<proteinExistence type="inferred from homology"/>
<dbReference type="Proteomes" id="UP000033710">
    <property type="component" value="Unassembled WGS sequence"/>
</dbReference>
<dbReference type="InterPro" id="IPR008271">
    <property type="entry name" value="Ser/Thr_kinase_AS"/>
</dbReference>
<evidence type="ECO:0000256" key="7">
    <source>
        <dbReference type="ARBA" id="ARBA00047899"/>
    </source>
</evidence>
<dbReference type="FunFam" id="3.30.200.20:FF:000374">
    <property type="entry name" value="Serine/threonine protein kinase"/>
    <property type="match status" value="1"/>
</dbReference>
<keyword evidence="2 10" id="KW-0723">Serine/threonine-protein kinase</keyword>
<keyword evidence="5 13" id="KW-0418">Kinase</keyword>
<dbReference type="InterPro" id="IPR052239">
    <property type="entry name" value="Ser/Thr-specific_kinases"/>
</dbReference>
<evidence type="ECO:0000256" key="5">
    <source>
        <dbReference type="ARBA" id="ARBA00022777"/>
    </source>
</evidence>
<dbReference type="Gene3D" id="1.10.510.10">
    <property type="entry name" value="Transferase(Phosphotransferase) domain 1"/>
    <property type="match status" value="2"/>
</dbReference>
<feature type="region of interest" description="Disordered" evidence="11">
    <location>
        <begin position="177"/>
        <end position="257"/>
    </location>
</feature>
<dbReference type="SUPFAM" id="SSF56112">
    <property type="entry name" value="Protein kinase-like (PK-like)"/>
    <property type="match status" value="1"/>
</dbReference>
<keyword evidence="6 9" id="KW-0067">ATP-binding</keyword>
<evidence type="ECO:0000256" key="6">
    <source>
        <dbReference type="ARBA" id="ARBA00022840"/>
    </source>
</evidence>
<dbReference type="GO" id="GO:0006624">
    <property type="term" value="P:vacuolar protein processing"/>
    <property type="evidence" value="ECO:0007669"/>
    <property type="project" value="TreeGrafter"/>
</dbReference>
<evidence type="ECO:0000256" key="4">
    <source>
        <dbReference type="ARBA" id="ARBA00022741"/>
    </source>
</evidence>
<dbReference type="GO" id="GO:0005524">
    <property type="term" value="F:ATP binding"/>
    <property type="evidence" value="ECO:0007669"/>
    <property type="project" value="UniProtKB-UniRule"/>
</dbReference>
<accession>A0A0F2M2R4</accession>
<sequence>MASTILDLVYSMGSCLSCFPSTPTLKINGRSFKILRLLGEGGFSYVYLVQDNATAELFALKKIRCPFGAESVAQAMREVEAYRLFARSEGIIHSVDYSVATERGGGGGGGNIGDSGGGPAKTVYIVLPYYRRGNLQDLINANLVNHTHFPEKQLMQLFLGICRALREMHVYRGSAAAAAGGGSTSDEHMDVPQRGATGAAAGTSASGPGSGSGGAGAGGSRAAGADDEFEAEQQRPLMGEEEPRVGGGGSGRSYAHRDIKPGNIMIADDGTTPILMDLGSIADSPLAITSRSLAIATQDVAAEHSTMPYRAPELFDVKTGGVVDTKVDIWSMGATLFACLVGKSPFEMRSDETGGSLAICVLSGDWRFPDEGPGGKPKAPSGPPKRTGTGMSASGAAGGGAAAAAASVLADETTISEPVREVVRRCLSVEPAERPDIDELIQLVEDTLEQLE</sequence>
<reference evidence="13 14" key="1">
    <citation type="journal article" date="2014" name="BMC Genomics">
        <title>Comparative genomics of the major fungal agents of human and animal Sporotrichosis: Sporothrix schenckii and Sporothrix brasiliensis.</title>
        <authorList>
            <person name="Teixeira M.M."/>
            <person name="de Almeida L.G."/>
            <person name="Kubitschek-Barreira P."/>
            <person name="Alves F.L."/>
            <person name="Kioshima E.S."/>
            <person name="Abadio A.K."/>
            <person name="Fernandes L."/>
            <person name="Derengowski L.S."/>
            <person name="Ferreira K.S."/>
            <person name="Souza R.C."/>
            <person name="Ruiz J.C."/>
            <person name="de Andrade N.C."/>
            <person name="Paes H.C."/>
            <person name="Nicola A.M."/>
            <person name="Albuquerque P."/>
            <person name="Gerber A.L."/>
            <person name="Martins V.P."/>
            <person name="Peconick L.D."/>
            <person name="Neto A.V."/>
            <person name="Chaucanez C.B."/>
            <person name="Silva P.A."/>
            <person name="Cunha O.L."/>
            <person name="de Oliveira F.F."/>
            <person name="dos Santos T.C."/>
            <person name="Barros A.L."/>
            <person name="Soares M.A."/>
            <person name="de Oliveira L.M."/>
            <person name="Marini M.M."/>
            <person name="Villalobos-Duno H."/>
            <person name="Cunha M.M."/>
            <person name="de Hoog S."/>
            <person name="da Silveira J.F."/>
            <person name="Henrissat B."/>
            <person name="Nino-Vega G.A."/>
            <person name="Cisalpino P.S."/>
            <person name="Mora-Montes H.M."/>
            <person name="Almeida S.R."/>
            <person name="Stajich J.E."/>
            <person name="Lopes-Bezerra L.M."/>
            <person name="Vasconcelos A.T."/>
            <person name="Felipe M.S."/>
        </authorList>
    </citation>
    <scope>NUCLEOTIDE SEQUENCE [LARGE SCALE GENOMIC DNA]</scope>
    <source>
        <strain evidence="13 14">1099-18</strain>
    </source>
</reference>
<comment type="catalytic activity">
    <reaction evidence="7">
        <text>L-threonyl-[protein] + ATP = O-phospho-L-threonyl-[protein] + ADP + H(+)</text>
        <dbReference type="Rhea" id="RHEA:46608"/>
        <dbReference type="Rhea" id="RHEA-COMP:11060"/>
        <dbReference type="Rhea" id="RHEA-COMP:11605"/>
        <dbReference type="ChEBI" id="CHEBI:15378"/>
        <dbReference type="ChEBI" id="CHEBI:30013"/>
        <dbReference type="ChEBI" id="CHEBI:30616"/>
        <dbReference type="ChEBI" id="CHEBI:61977"/>
        <dbReference type="ChEBI" id="CHEBI:456216"/>
        <dbReference type="EC" id="2.7.11.1"/>
    </reaction>
</comment>
<dbReference type="PROSITE" id="PS00107">
    <property type="entry name" value="PROTEIN_KINASE_ATP"/>
    <property type="match status" value="1"/>
</dbReference>
<dbReference type="GO" id="GO:0032889">
    <property type="term" value="P:regulation of vacuole fusion, non-autophagic"/>
    <property type="evidence" value="ECO:0007669"/>
    <property type="project" value="TreeGrafter"/>
</dbReference>
<evidence type="ECO:0000256" key="11">
    <source>
        <dbReference type="SAM" id="MobiDB-lite"/>
    </source>
</evidence>
<evidence type="ECO:0000313" key="13">
    <source>
        <dbReference type="EMBL" id="KJR83409.1"/>
    </source>
</evidence>
<dbReference type="AlphaFoldDB" id="A0A0F2M2R4"/>
<feature type="compositionally biased region" description="Low complexity" evidence="11">
    <location>
        <begin position="194"/>
        <end position="207"/>
    </location>
</feature>
<dbReference type="GO" id="GO:0004674">
    <property type="term" value="F:protein serine/threonine kinase activity"/>
    <property type="evidence" value="ECO:0007669"/>
    <property type="project" value="UniProtKB-KW"/>
</dbReference>
<dbReference type="InterPro" id="IPR000719">
    <property type="entry name" value="Prot_kinase_dom"/>
</dbReference>
<name>A0A0F2M2R4_SPOSC</name>